<dbReference type="InterPro" id="IPR052336">
    <property type="entry name" value="MlaD_Phospholipid_Transporter"/>
</dbReference>
<feature type="region of interest" description="Disordered" evidence="1">
    <location>
        <begin position="315"/>
        <end position="338"/>
    </location>
</feature>
<dbReference type="PROSITE" id="PS51257">
    <property type="entry name" value="PROKAR_LIPOPROTEIN"/>
    <property type="match status" value="1"/>
</dbReference>
<dbReference type="Pfam" id="PF11887">
    <property type="entry name" value="Mce4_CUP1"/>
    <property type="match status" value="1"/>
</dbReference>
<dbReference type="InterPro" id="IPR005693">
    <property type="entry name" value="Mce"/>
</dbReference>
<dbReference type="EMBL" id="BAAALG010000011">
    <property type="protein sequence ID" value="GAA1105656.1"/>
    <property type="molecule type" value="Genomic_DNA"/>
</dbReference>
<evidence type="ECO:0000313" key="4">
    <source>
        <dbReference type="EMBL" id="GAA1105656.1"/>
    </source>
</evidence>
<reference evidence="5" key="1">
    <citation type="journal article" date="2019" name="Int. J. Syst. Evol. Microbiol.">
        <title>The Global Catalogue of Microorganisms (GCM) 10K type strain sequencing project: providing services to taxonomists for standard genome sequencing and annotation.</title>
        <authorList>
            <consortium name="The Broad Institute Genomics Platform"/>
            <consortium name="The Broad Institute Genome Sequencing Center for Infectious Disease"/>
            <person name="Wu L."/>
            <person name="Ma J."/>
        </authorList>
    </citation>
    <scope>NUCLEOTIDE SEQUENCE [LARGE SCALE GENOMIC DNA]</scope>
    <source>
        <strain evidence="5">JCM 13008</strain>
    </source>
</reference>
<evidence type="ECO:0000256" key="1">
    <source>
        <dbReference type="SAM" id="MobiDB-lite"/>
    </source>
</evidence>
<protein>
    <recommendedName>
        <fullName evidence="6">Phospholipid/cholesterol/gamma-HCH transport system substrate-binding protein</fullName>
    </recommendedName>
</protein>
<name>A0ABP4EHV8_9ACTN</name>
<dbReference type="InterPro" id="IPR024516">
    <property type="entry name" value="Mce_C"/>
</dbReference>
<evidence type="ECO:0000313" key="5">
    <source>
        <dbReference type="Proteomes" id="UP001501581"/>
    </source>
</evidence>
<sequence length="338" mass="35789">MSRRLLAAPLLCLGLLFGGCGLSLDDVPMPSLIEGPTYELTAVFDSALNLPVDSPVKWGGRTIGQVVGVEVRDYRAVVAMEITDETRIRSGGRAEIRLTSPMGTAFVELLDGPQGNAPLEAGARIEVASTTRAPDVADLLSSLSVVVTGGAFADIGTVVDELNVALTGNAPAARALLRGLDDTVSDLNAHTADFDRALRGVNRLTRRLADDAPYLVEAVRDLRPAVRALEGQQSDLLRLLAKVRRLGESTEAFTTAVREDLVTTLDSAGPVLDSLRRSQSHLVRGMRGLIKFGALTDDASPGDFSNFDLTLLLDPDGLNPTSGQPQQPDGARGQEGGR</sequence>
<organism evidence="4 5">
    <name type="scientific">Nocardioides dubius</name>
    <dbReference type="NCBI Taxonomy" id="317019"/>
    <lineage>
        <taxon>Bacteria</taxon>
        <taxon>Bacillati</taxon>
        <taxon>Actinomycetota</taxon>
        <taxon>Actinomycetes</taxon>
        <taxon>Propionibacteriales</taxon>
        <taxon>Nocardioidaceae</taxon>
        <taxon>Nocardioides</taxon>
    </lineage>
</organism>
<evidence type="ECO:0008006" key="6">
    <source>
        <dbReference type="Google" id="ProtNLM"/>
    </source>
</evidence>
<dbReference type="RefSeq" id="WP_343995168.1">
    <property type="nucleotide sequence ID" value="NZ_BAAALG010000011.1"/>
</dbReference>
<dbReference type="InterPro" id="IPR003399">
    <property type="entry name" value="Mce/MlaD"/>
</dbReference>
<proteinExistence type="predicted"/>
<dbReference type="Pfam" id="PF02470">
    <property type="entry name" value="MlaD"/>
    <property type="match status" value="1"/>
</dbReference>
<dbReference type="PANTHER" id="PTHR33371:SF15">
    <property type="entry name" value="LIPOPROTEIN LPRN"/>
    <property type="match status" value="1"/>
</dbReference>
<keyword evidence="5" id="KW-1185">Reference proteome</keyword>
<feature type="domain" description="Mce/MlaD" evidence="2">
    <location>
        <begin position="36"/>
        <end position="111"/>
    </location>
</feature>
<accession>A0ABP4EHV8</accession>
<evidence type="ECO:0000259" key="2">
    <source>
        <dbReference type="Pfam" id="PF02470"/>
    </source>
</evidence>
<comment type="caution">
    <text evidence="4">The sequence shown here is derived from an EMBL/GenBank/DDBJ whole genome shotgun (WGS) entry which is preliminary data.</text>
</comment>
<dbReference type="NCBIfam" id="TIGR00996">
    <property type="entry name" value="Mtu_fam_mce"/>
    <property type="match status" value="1"/>
</dbReference>
<gene>
    <name evidence="4" type="ORF">GCM10009668_26410</name>
</gene>
<feature type="domain" description="Mammalian cell entry C-terminal" evidence="3">
    <location>
        <begin position="117"/>
        <end position="299"/>
    </location>
</feature>
<dbReference type="PANTHER" id="PTHR33371">
    <property type="entry name" value="INTERMEMBRANE PHOSPHOLIPID TRANSPORT SYSTEM BINDING PROTEIN MLAD-RELATED"/>
    <property type="match status" value="1"/>
</dbReference>
<dbReference type="Proteomes" id="UP001501581">
    <property type="component" value="Unassembled WGS sequence"/>
</dbReference>
<evidence type="ECO:0000259" key="3">
    <source>
        <dbReference type="Pfam" id="PF11887"/>
    </source>
</evidence>